<gene>
    <name evidence="1" type="ORF">OVA965_LOCUS9760</name>
    <name evidence="2" type="ORF">TMI583_LOCUS9757</name>
</gene>
<dbReference type="Proteomes" id="UP000682733">
    <property type="component" value="Unassembled WGS sequence"/>
</dbReference>
<name>A0A8S2HVS5_9BILA</name>
<organism evidence="2 3">
    <name type="scientific">Didymodactylos carnosus</name>
    <dbReference type="NCBI Taxonomy" id="1234261"/>
    <lineage>
        <taxon>Eukaryota</taxon>
        <taxon>Metazoa</taxon>
        <taxon>Spiralia</taxon>
        <taxon>Gnathifera</taxon>
        <taxon>Rotifera</taxon>
        <taxon>Eurotatoria</taxon>
        <taxon>Bdelloidea</taxon>
        <taxon>Philodinida</taxon>
        <taxon>Philodinidae</taxon>
        <taxon>Didymodactylos</taxon>
    </lineage>
</organism>
<dbReference type="EMBL" id="CAJNOK010003502">
    <property type="protein sequence ID" value="CAF0903766.1"/>
    <property type="molecule type" value="Genomic_DNA"/>
</dbReference>
<accession>A0A8S2HVS5</accession>
<dbReference type="EMBL" id="CAJOBA010003504">
    <property type="protein sequence ID" value="CAF3684000.1"/>
    <property type="molecule type" value="Genomic_DNA"/>
</dbReference>
<proteinExistence type="predicted"/>
<protein>
    <submittedName>
        <fullName evidence="2">Uncharacterized protein</fullName>
    </submittedName>
</protein>
<sequence>MGEVISTIDSQFNDLPSPNQPNLTHQAPFIAEKSDIDLFLPLKNAEDTDKNTERKGSNEETFTQETLIKQVRTHLFTLTNLQEFNVVDARITTIIQQTVTTIDSTNTITNNTYQAILDKQKQLQLAYTAKLKDDKLEMQT</sequence>
<comment type="caution">
    <text evidence="2">The sequence shown here is derived from an EMBL/GenBank/DDBJ whole genome shotgun (WGS) entry which is preliminary data.</text>
</comment>
<dbReference type="Proteomes" id="UP000677228">
    <property type="component" value="Unassembled WGS sequence"/>
</dbReference>
<evidence type="ECO:0000313" key="2">
    <source>
        <dbReference type="EMBL" id="CAF3684000.1"/>
    </source>
</evidence>
<evidence type="ECO:0000313" key="3">
    <source>
        <dbReference type="Proteomes" id="UP000682733"/>
    </source>
</evidence>
<dbReference type="AlphaFoldDB" id="A0A8S2HVS5"/>
<reference evidence="2" key="1">
    <citation type="submission" date="2021-02" db="EMBL/GenBank/DDBJ databases">
        <authorList>
            <person name="Nowell W R."/>
        </authorList>
    </citation>
    <scope>NUCLEOTIDE SEQUENCE</scope>
</reference>
<feature type="non-terminal residue" evidence="2">
    <location>
        <position position="140"/>
    </location>
</feature>
<evidence type="ECO:0000313" key="1">
    <source>
        <dbReference type="EMBL" id="CAF0903766.1"/>
    </source>
</evidence>